<dbReference type="PANTHER" id="PTHR10827:SF95">
    <property type="entry name" value="LD34388P"/>
    <property type="match status" value="1"/>
</dbReference>
<dbReference type="PANTHER" id="PTHR10827">
    <property type="entry name" value="RETICULOCALBIN"/>
    <property type="match status" value="1"/>
</dbReference>
<dbReference type="EMBL" id="JAVFWL010000001">
    <property type="protein sequence ID" value="KAK6728219.1"/>
    <property type="molecule type" value="Genomic_DNA"/>
</dbReference>
<dbReference type="SUPFAM" id="SSF47473">
    <property type="entry name" value="EF-hand"/>
    <property type="match status" value="2"/>
</dbReference>
<keyword evidence="1" id="KW-0106">Calcium</keyword>
<dbReference type="Proteomes" id="UP001303046">
    <property type="component" value="Unassembled WGS sequence"/>
</dbReference>
<evidence type="ECO:0000256" key="1">
    <source>
        <dbReference type="ARBA" id="ARBA00022837"/>
    </source>
</evidence>
<evidence type="ECO:0000313" key="3">
    <source>
        <dbReference type="EMBL" id="KAK6728219.1"/>
    </source>
</evidence>
<dbReference type="CDD" id="cd16227">
    <property type="entry name" value="EFh_CREC_RCN2_like"/>
    <property type="match status" value="1"/>
</dbReference>
<dbReference type="Gene3D" id="1.10.238.10">
    <property type="entry name" value="EF-hand"/>
    <property type="match status" value="3"/>
</dbReference>
<reference evidence="3 4" key="1">
    <citation type="submission" date="2023-08" db="EMBL/GenBank/DDBJ databases">
        <title>A Necator americanus chromosomal reference genome.</title>
        <authorList>
            <person name="Ilik V."/>
            <person name="Petrzelkova K.J."/>
            <person name="Pardy F."/>
            <person name="Fuh T."/>
            <person name="Niatou-Singa F.S."/>
            <person name="Gouil Q."/>
            <person name="Baker L."/>
            <person name="Ritchie M.E."/>
            <person name="Jex A.R."/>
            <person name="Gazzola D."/>
            <person name="Li H."/>
            <person name="Toshio Fujiwara R."/>
            <person name="Zhan B."/>
            <person name="Aroian R.V."/>
            <person name="Pafco B."/>
            <person name="Schwarz E.M."/>
        </authorList>
    </citation>
    <scope>NUCLEOTIDE SEQUENCE [LARGE SCALE GENOMIC DNA]</scope>
    <source>
        <strain evidence="3 4">Aroian</strain>
        <tissue evidence="3">Whole animal</tissue>
    </source>
</reference>
<dbReference type="InterPro" id="IPR002048">
    <property type="entry name" value="EF_hand_dom"/>
</dbReference>
<proteinExistence type="predicted"/>
<feature type="domain" description="EF-hand" evidence="2">
    <location>
        <begin position="181"/>
        <end position="207"/>
    </location>
</feature>
<dbReference type="SMART" id="SM00054">
    <property type="entry name" value="EFh"/>
    <property type="match status" value="5"/>
</dbReference>
<dbReference type="InterPro" id="IPR011992">
    <property type="entry name" value="EF-hand-dom_pair"/>
</dbReference>
<protein>
    <recommendedName>
        <fullName evidence="2">EF-hand domain-containing protein</fullName>
    </recommendedName>
</protein>
<sequence>MLADSARRSRMSITCHTECPPLCRLSDSVNMRWILFILLPLVAADKEREVDGAAARIHKHLGETEDDHEGDHQAVLGSRKAAEEFDDMPIEESKRRLEILAVRMDTNEDSFIDENELTNWVTRSMVSLDEEEVNERMTEMDTDGDKLVSWDEYVADSFPEQDIKKLDPDDKKLMDEDALYFKAADQNADGKLNKEELSAFLNPENYHHMHATLVEVTMKEKDLNKDGAIDLKEFLGEMADSSQSEWHKVESDRFMKEYDTDGDGVLRGEEVRRWLIPDVKTVAKQEASHLISGADKDKDGKLTISEILDAHQLFVGSEATVIVKPSPRIHAQRNGYKLQQLS</sequence>
<evidence type="ECO:0000259" key="2">
    <source>
        <dbReference type="PROSITE" id="PS50222"/>
    </source>
</evidence>
<dbReference type="PROSITE" id="PS00018">
    <property type="entry name" value="EF_HAND_1"/>
    <property type="match status" value="4"/>
</dbReference>
<dbReference type="PROSITE" id="PS50222">
    <property type="entry name" value="EF_HAND_2"/>
    <property type="match status" value="3"/>
</dbReference>
<gene>
    <name evidence="3" type="primary">Necator_chrI.g1832</name>
    <name evidence="3" type="ORF">RB195_005706</name>
</gene>
<keyword evidence="4" id="KW-1185">Reference proteome</keyword>
<comment type="caution">
    <text evidence="3">The sequence shown here is derived from an EMBL/GenBank/DDBJ whole genome shotgun (WGS) entry which is preliminary data.</text>
</comment>
<accession>A0ABR1BT22</accession>
<feature type="domain" description="EF-hand" evidence="2">
    <location>
        <begin position="282"/>
        <end position="317"/>
    </location>
</feature>
<name>A0ABR1BT22_NECAM</name>
<feature type="domain" description="EF-hand" evidence="2">
    <location>
        <begin position="246"/>
        <end position="281"/>
    </location>
</feature>
<dbReference type="Pfam" id="PF13499">
    <property type="entry name" value="EF-hand_7"/>
    <property type="match status" value="2"/>
</dbReference>
<organism evidence="3 4">
    <name type="scientific">Necator americanus</name>
    <name type="common">Human hookworm</name>
    <dbReference type="NCBI Taxonomy" id="51031"/>
    <lineage>
        <taxon>Eukaryota</taxon>
        <taxon>Metazoa</taxon>
        <taxon>Ecdysozoa</taxon>
        <taxon>Nematoda</taxon>
        <taxon>Chromadorea</taxon>
        <taxon>Rhabditida</taxon>
        <taxon>Rhabditina</taxon>
        <taxon>Rhabditomorpha</taxon>
        <taxon>Strongyloidea</taxon>
        <taxon>Ancylostomatidae</taxon>
        <taxon>Bunostominae</taxon>
        <taxon>Necator</taxon>
    </lineage>
</organism>
<dbReference type="InterPro" id="IPR018247">
    <property type="entry name" value="EF_Hand_1_Ca_BS"/>
</dbReference>
<evidence type="ECO:0000313" key="4">
    <source>
        <dbReference type="Proteomes" id="UP001303046"/>
    </source>
</evidence>